<accession>A0AA39IEW4</accession>
<sequence>FSNNFHQEMMEIKRSLADMNWPKMPAEKHIAFFEDLSKLRCHTIDTRSSRLAVPSMANDIINFCYVAWMLRSITQSPVTTLCLHSLSDGNLLELSKLSLHHLQDVTLLSCTFSFAAVATFLESQQHIKSLYTGAWSPISSITGSKGRRRSNRGLKTSLEPATRMSLSSINGTATAIRALLSTPETFPYLEQVGVTDGDVTGMQEALLLISHIPTAYHLCLCLQDLNEWLQFKFPRGRGVERAESLLKMITDLTMPGISPDNIPAVAGLIPNLKRFQTSSTFLDISEKDILDFVKRMKDACPGLETVHVDWSDFFTDPKWLQQK</sequence>
<organism evidence="1 2">
    <name type="scientific">Armillaria borealis</name>
    <dbReference type="NCBI Taxonomy" id="47425"/>
    <lineage>
        <taxon>Eukaryota</taxon>
        <taxon>Fungi</taxon>
        <taxon>Dikarya</taxon>
        <taxon>Basidiomycota</taxon>
        <taxon>Agaricomycotina</taxon>
        <taxon>Agaricomycetes</taxon>
        <taxon>Agaricomycetidae</taxon>
        <taxon>Agaricales</taxon>
        <taxon>Marasmiineae</taxon>
        <taxon>Physalacriaceae</taxon>
        <taxon>Armillaria</taxon>
    </lineage>
</organism>
<dbReference type="Proteomes" id="UP001175226">
    <property type="component" value="Unassembled WGS sequence"/>
</dbReference>
<feature type="non-terminal residue" evidence="1">
    <location>
        <position position="323"/>
    </location>
</feature>
<comment type="caution">
    <text evidence="1">The sequence shown here is derived from an EMBL/GenBank/DDBJ whole genome shotgun (WGS) entry which is preliminary data.</text>
</comment>
<dbReference type="InterPro" id="IPR032675">
    <property type="entry name" value="LRR_dom_sf"/>
</dbReference>
<name>A0AA39IEW4_9AGAR</name>
<evidence type="ECO:0000313" key="2">
    <source>
        <dbReference type="Proteomes" id="UP001175226"/>
    </source>
</evidence>
<keyword evidence="2" id="KW-1185">Reference proteome</keyword>
<evidence type="ECO:0000313" key="1">
    <source>
        <dbReference type="EMBL" id="KAK0421782.1"/>
    </source>
</evidence>
<gene>
    <name evidence="1" type="ORF">EV421DRAFT_1869933</name>
</gene>
<dbReference type="EMBL" id="JAUEPT010000303">
    <property type="protein sequence ID" value="KAK0421782.1"/>
    <property type="molecule type" value="Genomic_DNA"/>
</dbReference>
<protein>
    <submittedName>
        <fullName evidence="1">Uncharacterized protein</fullName>
    </submittedName>
</protein>
<reference evidence="1" key="1">
    <citation type="submission" date="2023-06" db="EMBL/GenBank/DDBJ databases">
        <authorList>
            <consortium name="Lawrence Berkeley National Laboratory"/>
            <person name="Ahrendt S."/>
            <person name="Sahu N."/>
            <person name="Indic B."/>
            <person name="Wong-Bajracharya J."/>
            <person name="Merenyi Z."/>
            <person name="Ke H.-M."/>
            <person name="Monk M."/>
            <person name="Kocsube S."/>
            <person name="Drula E."/>
            <person name="Lipzen A."/>
            <person name="Balint B."/>
            <person name="Henrissat B."/>
            <person name="Andreopoulos B."/>
            <person name="Martin F.M."/>
            <person name="Harder C.B."/>
            <person name="Rigling D."/>
            <person name="Ford K.L."/>
            <person name="Foster G.D."/>
            <person name="Pangilinan J."/>
            <person name="Papanicolaou A."/>
            <person name="Barry K."/>
            <person name="LaButti K."/>
            <person name="Viragh M."/>
            <person name="Koriabine M."/>
            <person name="Yan M."/>
            <person name="Riley R."/>
            <person name="Champramary S."/>
            <person name="Plett K.L."/>
            <person name="Tsai I.J."/>
            <person name="Slot J."/>
            <person name="Sipos G."/>
            <person name="Plett J."/>
            <person name="Nagy L.G."/>
            <person name="Grigoriev I.V."/>
        </authorList>
    </citation>
    <scope>NUCLEOTIDE SEQUENCE</scope>
    <source>
        <strain evidence="1">FPL87.14</strain>
    </source>
</reference>
<proteinExistence type="predicted"/>
<dbReference type="Gene3D" id="3.80.10.10">
    <property type="entry name" value="Ribonuclease Inhibitor"/>
    <property type="match status" value="1"/>
</dbReference>
<dbReference type="AlphaFoldDB" id="A0AA39IEW4"/>